<dbReference type="InterPro" id="IPR035896">
    <property type="entry name" value="AN1-like_Znf"/>
</dbReference>
<dbReference type="Pfam" id="PF01428">
    <property type="entry name" value="zf-AN1"/>
    <property type="match status" value="1"/>
</dbReference>
<organism evidence="8">
    <name type="scientific">Caligus rogercresseyi</name>
    <name type="common">Sea louse</name>
    <dbReference type="NCBI Taxonomy" id="217165"/>
    <lineage>
        <taxon>Eukaryota</taxon>
        <taxon>Metazoa</taxon>
        <taxon>Ecdysozoa</taxon>
        <taxon>Arthropoda</taxon>
        <taxon>Crustacea</taxon>
        <taxon>Multicrustacea</taxon>
        <taxon>Hexanauplia</taxon>
        <taxon>Copepoda</taxon>
        <taxon>Siphonostomatoida</taxon>
        <taxon>Caligidae</taxon>
        <taxon>Caligus</taxon>
    </lineage>
</organism>
<dbReference type="SMART" id="SM00154">
    <property type="entry name" value="ZnF_AN1"/>
    <property type="match status" value="1"/>
</dbReference>
<dbReference type="FunFam" id="4.10.1110.10:FF:000001">
    <property type="entry name" value="Zinc finger AN1-type containing 6"/>
    <property type="match status" value="1"/>
</dbReference>
<protein>
    <submittedName>
        <fullName evidence="8">Zinc finger A20 and AN1 domain-containing stress-associated protein 6</fullName>
    </submittedName>
</protein>
<feature type="compositionally biased region" description="Low complexity" evidence="5">
    <location>
        <begin position="70"/>
        <end position="91"/>
    </location>
</feature>
<dbReference type="AlphaFoldDB" id="C1BNQ4"/>
<dbReference type="PROSITE" id="PS51036">
    <property type="entry name" value="ZF_A20"/>
    <property type="match status" value="1"/>
</dbReference>
<evidence type="ECO:0000256" key="5">
    <source>
        <dbReference type="SAM" id="MobiDB-lite"/>
    </source>
</evidence>
<dbReference type="PROSITE" id="PS51039">
    <property type="entry name" value="ZF_AN1"/>
    <property type="match status" value="1"/>
</dbReference>
<evidence type="ECO:0000256" key="4">
    <source>
        <dbReference type="PROSITE-ProRule" id="PRU00449"/>
    </source>
</evidence>
<evidence type="ECO:0000313" key="8">
    <source>
        <dbReference type="EMBL" id="ACO10657.1"/>
    </source>
</evidence>
<keyword evidence="3" id="KW-0862">Zinc</keyword>
<feature type="domain" description="AN1-type" evidence="7">
    <location>
        <begin position="183"/>
        <end position="229"/>
    </location>
</feature>
<dbReference type="SMART" id="SM00259">
    <property type="entry name" value="ZnF_A20"/>
    <property type="match status" value="1"/>
</dbReference>
<dbReference type="EMBL" id="BT076233">
    <property type="protein sequence ID" value="ACO10657.1"/>
    <property type="molecule type" value="mRNA"/>
</dbReference>
<sequence>MDQESNQMEQHPVRCRNGCGFYSNAGTEGLCSVCYKEMIKKKQQPPTGMPISLAPAPGAMASLSIDESSRNVVKSNNNNISNNSVSSSSSSGGNPLIPQNSSNTSSINAVNAAVVNNSPSGSSSSLETASPTILIPSSQTDSNKRPESEAESLTHPPEAVGTSTAASPILPSDPSDQAQKEGKKKKNRCHTCKKKVGLTGFECRCGGLFCSIHRYSDKHDCNFDYKELGAEEIRKSNPVIVAKKVTKI</sequence>
<dbReference type="InterPro" id="IPR050652">
    <property type="entry name" value="AN1_A20_ZnFinger"/>
</dbReference>
<feature type="region of interest" description="Disordered" evidence="5">
    <location>
        <begin position="118"/>
        <end position="186"/>
    </location>
</feature>
<dbReference type="PANTHER" id="PTHR10634:SF149">
    <property type="entry name" value="AN1-TYPE DOMAIN-CONTAINING PROTEIN-RELATED"/>
    <property type="match status" value="1"/>
</dbReference>
<dbReference type="SUPFAM" id="SSF57716">
    <property type="entry name" value="Glucocorticoid receptor-like (DNA-binding domain)"/>
    <property type="match status" value="1"/>
</dbReference>
<keyword evidence="2 4" id="KW-0863">Zinc-finger</keyword>
<evidence type="ECO:0000259" key="7">
    <source>
        <dbReference type="PROSITE" id="PS51039"/>
    </source>
</evidence>
<dbReference type="PANTHER" id="PTHR10634">
    <property type="entry name" value="AN1-TYPE ZINC FINGER PROTEIN"/>
    <property type="match status" value="1"/>
</dbReference>
<feature type="region of interest" description="Disordered" evidence="5">
    <location>
        <begin position="65"/>
        <end position="103"/>
    </location>
</feature>
<dbReference type="SUPFAM" id="SSF118310">
    <property type="entry name" value="AN1-like Zinc finger"/>
    <property type="match status" value="1"/>
</dbReference>
<evidence type="ECO:0000256" key="2">
    <source>
        <dbReference type="ARBA" id="ARBA00022771"/>
    </source>
</evidence>
<dbReference type="Gene3D" id="1.20.5.4770">
    <property type="match status" value="1"/>
</dbReference>
<feature type="compositionally biased region" description="Polar residues" evidence="5">
    <location>
        <begin position="126"/>
        <end position="141"/>
    </location>
</feature>
<dbReference type="Gene3D" id="4.10.1110.10">
    <property type="entry name" value="AN1-like Zinc finger"/>
    <property type="match status" value="1"/>
</dbReference>
<evidence type="ECO:0000256" key="3">
    <source>
        <dbReference type="ARBA" id="ARBA00022833"/>
    </source>
</evidence>
<accession>C1BNQ4</accession>
<dbReference type="Pfam" id="PF01754">
    <property type="entry name" value="zf-A20"/>
    <property type="match status" value="1"/>
</dbReference>
<keyword evidence="1" id="KW-0479">Metal-binding</keyword>
<evidence type="ECO:0000256" key="1">
    <source>
        <dbReference type="ARBA" id="ARBA00022723"/>
    </source>
</evidence>
<evidence type="ECO:0000259" key="6">
    <source>
        <dbReference type="PROSITE" id="PS51036"/>
    </source>
</evidence>
<dbReference type="InterPro" id="IPR000058">
    <property type="entry name" value="Znf_AN1"/>
</dbReference>
<dbReference type="InterPro" id="IPR002653">
    <property type="entry name" value="Znf_A20"/>
</dbReference>
<feature type="domain" description="A20-type" evidence="6">
    <location>
        <begin position="9"/>
        <end position="43"/>
    </location>
</feature>
<dbReference type="GO" id="GO:0003677">
    <property type="term" value="F:DNA binding"/>
    <property type="evidence" value="ECO:0007669"/>
    <property type="project" value="InterPro"/>
</dbReference>
<reference evidence="8" key="1">
    <citation type="submission" date="2009-03" db="EMBL/GenBank/DDBJ databases">
        <title>Caligus rogercresseyi ESTs and full-length cDNAs.</title>
        <authorList>
            <person name="Yasuike M."/>
            <person name="von Schalburg K."/>
            <person name="Cooper G."/>
            <person name="Leong J."/>
            <person name="Jones S.R.M."/>
            <person name="Koop B.F."/>
        </authorList>
    </citation>
    <scope>NUCLEOTIDE SEQUENCE</scope>
    <source>
        <tissue evidence="8">Whole tissue</tissue>
    </source>
</reference>
<gene>
    <name evidence="8" type="primary">SAP6</name>
</gene>
<name>C1BNQ4_CALRO</name>
<dbReference type="GO" id="GO:0008270">
    <property type="term" value="F:zinc ion binding"/>
    <property type="evidence" value="ECO:0007669"/>
    <property type="project" value="UniProtKB-KW"/>
</dbReference>
<proteinExistence type="evidence at transcript level"/>